<keyword evidence="9" id="KW-0325">Glycoprotein</keyword>
<evidence type="ECO:0000256" key="3">
    <source>
        <dbReference type="ARBA" id="ARBA00022459"/>
    </source>
</evidence>
<feature type="signal peptide" evidence="13">
    <location>
        <begin position="1"/>
        <end position="20"/>
    </location>
</feature>
<dbReference type="AlphaFoldDB" id="A0A4U7AXX0"/>
<sequence>MASMLMKLAVFITLFSLANAGIFGGNAALTAVRVKDTPVKNSVDAIVDMHNMPPCNKIATAQLIQSCDALERDSDSVFEGLRSKYAVRLAICEITGAGLAAPKACSKLVPSPDMVRKVTVKGAFKNGLLTSPTFAYPKYDDMTDAQFQGCLNSLSATSQFWTSYSNNLQNAVTICKSKKMDLMVEELYSASEHLQELFSNTSDNLKDFSEHLNEAHSSTTEWQNDLGEAIRRMSDQVNKTSSAAVSAVDSLAPIQDVSVNIGNIAAQMIEVNDLVKNAIATLRDTDLELGFAGRDVVALRSSLEHLDHQHKVLFGGIADGLQKINESLDSLPDRIHRQVDIGLETIPAHIISNVSRYLLSWVYLPSIAGLCASVSLVVIYLLRRYQLNFGLKVQWGLQLIDRYTRELIYQKISVAAYNNSNEDHPTLQNDDEHLTAQDDEATINGQSSDDDASVATEQSNEDSSSMTRQPSVDNPVLSRRVDEDMALRPVSTRKLQSSVPSTKLLSQ</sequence>
<name>A0A4U7AXX0_9PEZI</name>
<dbReference type="GO" id="GO:0031965">
    <property type="term" value="C:nuclear membrane"/>
    <property type="evidence" value="ECO:0007669"/>
    <property type="project" value="UniProtKB-SubCell"/>
</dbReference>
<keyword evidence="10 11" id="KW-0539">Nucleus</keyword>
<evidence type="ECO:0000256" key="5">
    <source>
        <dbReference type="ARBA" id="ARBA00022729"/>
    </source>
</evidence>
<evidence type="ECO:0000256" key="4">
    <source>
        <dbReference type="ARBA" id="ARBA00022692"/>
    </source>
</evidence>
<keyword evidence="6 11" id="KW-0256">Endoplasmic reticulum</keyword>
<dbReference type="InterPro" id="IPR007292">
    <property type="entry name" value="Nuclear_fusion_Kar5"/>
</dbReference>
<dbReference type="GO" id="GO:0005789">
    <property type="term" value="C:endoplasmic reticulum membrane"/>
    <property type="evidence" value="ECO:0007669"/>
    <property type="project" value="UniProtKB-SubCell"/>
</dbReference>
<evidence type="ECO:0000313" key="14">
    <source>
        <dbReference type="EMBL" id="TKX21326.1"/>
    </source>
</evidence>
<comment type="subcellular location">
    <subcellularLocation>
        <location evidence="11">Endoplasmic reticulum membrane</location>
    </subcellularLocation>
    <subcellularLocation>
        <location evidence="11">Nucleus membrane</location>
    </subcellularLocation>
</comment>
<evidence type="ECO:0008006" key="16">
    <source>
        <dbReference type="Google" id="ProtNLM"/>
    </source>
</evidence>
<feature type="region of interest" description="Disordered" evidence="12">
    <location>
        <begin position="442"/>
        <end position="507"/>
    </location>
</feature>
<feature type="compositionally biased region" description="Polar residues" evidence="12">
    <location>
        <begin position="493"/>
        <end position="507"/>
    </location>
</feature>
<keyword evidence="8 11" id="KW-0472">Membrane</keyword>
<reference evidence="14 15" key="1">
    <citation type="submission" date="2018-02" db="EMBL/GenBank/DDBJ databases">
        <title>Draft genome sequences of Elsinoe sp., causing black scab on jojoba.</title>
        <authorList>
            <person name="Stodart B."/>
            <person name="Jeffress S."/>
            <person name="Ash G."/>
            <person name="Arun Chinnappa K."/>
        </authorList>
    </citation>
    <scope>NUCLEOTIDE SEQUENCE [LARGE SCALE GENOMIC DNA]</scope>
    <source>
        <strain evidence="14 15">Hillstone_2</strain>
    </source>
</reference>
<comment type="similarity">
    <text evidence="2 11">Belongs to the KAR5 family.</text>
</comment>
<evidence type="ECO:0000256" key="9">
    <source>
        <dbReference type="ARBA" id="ARBA00023180"/>
    </source>
</evidence>
<dbReference type="PANTHER" id="PTHR28012">
    <property type="entry name" value="NUCLEAR FUSION PROTEIN KAR5"/>
    <property type="match status" value="1"/>
</dbReference>
<evidence type="ECO:0000256" key="6">
    <source>
        <dbReference type="ARBA" id="ARBA00022824"/>
    </source>
</evidence>
<protein>
    <recommendedName>
        <fullName evidence="16">Nuclear fusion protein KAR5</fullName>
    </recommendedName>
</protein>
<comment type="function">
    <text evidence="1 11">Required for nuclear membrane fusion during karyogamy.</text>
</comment>
<evidence type="ECO:0000256" key="8">
    <source>
        <dbReference type="ARBA" id="ARBA00023136"/>
    </source>
</evidence>
<evidence type="ECO:0000256" key="12">
    <source>
        <dbReference type="SAM" id="MobiDB-lite"/>
    </source>
</evidence>
<dbReference type="PANTHER" id="PTHR28012:SF1">
    <property type="entry name" value="NUCLEAR FUSION PROTEIN KAR5"/>
    <property type="match status" value="1"/>
</dbReference>
<dbReference type="GO" id="GO:0000742">
    <property type="term" value="P:karyogamy involved in conjugation with cellular fusion"/>
    <property type="evidence" value="ECO:0007669"/>
    <property type="project" value="UniProtKB-UniRule"/>
</dbReference>
<dbReference type="EMBL" id="PTQR01000081">
    <property type="protein sequence ID" value="TKX21326.1"/>
    <property type="molecule type" value="Genomic_DNA"/>
</dbReference>
<feature type="transmembrane region" description="Helical" evidence="11">
    <location>
        <begin position="361"/>
        <end position="382"/>
    </location>
</feature>
<feature type="chain" id="PRO_5020827356" description="Nuclear fusion protein KAR5" evidence="13">
    <location>
        <begin position="21"/>
        <end position="507"/>
    </location>
</feature>
<evidence type="ECO:0000256" key="11">
    <source>
        <dbReference type="RuleBase" id="RU368082"/>
    </source>
</evidence>
<keyword evidence="4 11" id="KW-0812">Transmembrane</keyword>
<feature type="compositionally biased region" description="Polar residues" evidence="12">
    <location>
        <begin position="455"/>
        <end position="472"/>
    </location>
</feature>
<keyword evidence="7 11" id="KW-1133">Transmembrane helix</keyword>
<evidence type="ECO:0000256" key="13">
    <source>
        <dbReference type="SAM" id="SignalP"/>
    </source>
</evidence>
<dbReference type="Proteomes" id="UP000308133">
    <property type="component" value="Unassembled WGS sequence"/>
</dbReference>
<gene>
    <name evidence="14" type="ORF">C1H76_6400</name>
</gene>
<comment type="caution">
    <text evidence="14">The sequence shown here is derived from an EMBL/GenBank/DDBJ whole genome shotgun (WGS) entry which is preliminary data.</text>
</comment>
<keyword evidence="5 11" id="KW-0732">Signal</keyword>
<dbReference type="Pfam" id="PF04163">
    <property type="entry name" value="Tht1"/>
    <property type="match status" value="1"/>
</dbReference>
<evidence type="ECO:0000256" key="10">
    <source>
        <dbReference type="ARBA" id="ARBA00023242"/>
    </source>
</evidence>
<evidence type="ECO:0000256" key="7">
    <source>
        <dbReference type="ARBA" id="ARBA00022989"/>
    </source>
</evidence>
<dbReference type="GO" id="GO:0048288">
    <property type="term" value="P:nuclear membrane fusion involved in karyogamy"/>
    <property type="evidence" value="ECO:0007669"/>
    <property type="project" value="UniProtKB-UniRule"/>
</dbReference>
<accession>A0A4U7AXX0</accession>
<evidence type="ECO:0000256" key="2">
    <source>
        <dbReference type="ARBA" id="ARBA00010473"/>
    </source>
</evidence>
<evidence type="ECO:0000256" key="1">
    <source>
        <dbReference type="ARBA" id="ARBA00003389"/>
    </source>
</evidence>
<organism evidence="14 15">
    <name type="scientific">Elsinoe australis</name>
    <dbReference type="NCBI Taxonomy" id="40998"/>
    <lineage>
        <taxon>Eukaryota</taxon>
        <taxon>Fungi</taxon>
        <taxon>Dikarya</taxon>
        <taxon>Ascomycota</taxon>
        <taxon>Pezizomycotina</taxon>
        <taxon>Dothideomycetes</taxon>
        <taxon>Dothideomycetidae</taxon>
        <taxon>Myriangiales</taxon>
        <taxon>Elsinoaceae</taxon>
        <taxon>Elsinoe</taxon>
    </lineage>
</organism>
<proteinExistence type="inferred from homology"/>
<evidence type="ECO:0000313" key="15">
    <source>
        <dbReference type="Proteomes" id="UP000308133"/>
    </source>
</evidence>
<keyword evidence="3 11" id="KW-0415">Karyogamy</keyword>